<dbReference type="PANTHER" id="PTHR43581:SF4">
    <property type="entry name" value="ATP_GTP PHOSPHATASE"/>
    <property type="match status" value="1"/>
</dbReference>
<dbReference type="InterPro" id="IPR003959">
    <property type="entry name" value="ATPase_AAA_core"/>
</dbReference>
<dbReference type="Proteomes" id="UP000663722">
    <property type="component" value="Chromosome"/>
</dbReference>
<dbReference type="GO" id="GO:0016887">
    <property type="term" value="F:ATP hydrolysis activity"/>
    <property type="evidence" value="ECO:0007669"/>
    <property type="project" value="InterPro"/>
</dbReference>
<dbReference type="RefSeq" id="WP_207681064.1">
    <property type="nucleotide sequence ID" value="NZ_CP061800.1"/>
</dbReference>
<proteinExistence type="predicted"/>
<protein>
    <submittedName>
        <fullName evidence="2">AAA ATPase-like domain-containing protein</fullName>
    </submittedName>
</protein>
<organism evidence="2 3">
    <name type="scientific">Desulfonema magnum</name>
    <dbReference type="NCBI Taxonomy" id="45655"/>
    <lineage>
        <taxon>Bacteria</taxon>
        <taxon>Pseudomonadati</taxon>
        <taxon>Thermodesulfobacteriota</taxon>
        <taxon>Desulfobacteria</taxon>
        <taxon>Desulfobacterales</taxon>
        <taxon>Desulfococcaceae</taxon>
        <taxon>Desulfonema</taxon>
    </lineage>
</organism>
<dbReference type="Pfam" id="PF13304">
    <property type="entry name" value="AAA_21"/>
    <property type="match status" value="1"/>
</dbReference>
<sequence length="376" mass="43462">MIDSIYINNFRLFKELTINKLDTVNLIVGKNNSGKSCLLEAIRVYGTNASPKVLFDLIRDRGQDWESNMQQKQNQSVQEAENPLRYLFYGYRFPEIGTNSIEIGSSENIKDRLKLRMRAYKLIETEESRIFTRIDNENLKENGLDDAELVIEIEEGNKVKPVRLNRDPRLYQRTASYRALPDGDMKINIQIVPTKHIDDEKVADLWDNINIHPNLRKEVFEGLKLIDEKIQEVVLVGRRGYINPILIYDDTDERIPLKSMGDGMTHLFHIILALVNSRGGLLLIDEFENGLHYSVQPQIWNLIFQLAKKLEVQVFATTHSWDCVNAFQKMIQQHKLEGMLIHLGHSIKGSDRGKIIATEYDKDELILATQADLEVR</sequence>
<feature type="domain" description="ATPase AAA-type core" evidence="1">
    <location>
        <begin position="24"/>
        <end position="320"/>
    </location>
</feature>
<dbReference type="SUPFAM" id="SSF52540">
    <property type="entry name" value="P-loop containing nucleoside triphosphate hydrolases"/>
    <property type="match status" value="1"/>
</dbReference>
<evidence type="ECO:0000259" key="1">
    <source>
        <dbReference type="Pfam" id="PF13304"/>
    </source>
</evidence>
<evidence type="ECO:0000313" key="3">
    <source>
        <dbReference type="Proteomes" id="UP000663722"/>
    </source>
</evidence>
<dbReference type="InterPro" id="IPR027417">
    <property type="entry name" value="P-loop_NTPase"/>
</dbReference>
<evidence type="ECO:0000313" key="2">
    <source>
        <dbReference type="EMBL" id="QTA84672.1"/>
    </source>
</evidence>
<dbReference type="AlphaFoldDB" id="A0A975GKI6"/>
<accession>A0A975GKI6</accession>
<dbReference type="PANTHER" id="PTHR43581">
    <property type="entry name" value="ATP/GTP PHOSPHATASE"/>
    <property type="match status" value="1"/>
</dbReference>
<dbReference type="Gene3D" id="3.40.50.300">
    <property type="entry name" value="P-loop containing nucleotide triphosphate hydrolases"/>
    <property type="match status" value="1"/>
</dbReference>
<keyword evidence="3" id="KW-1185">Reference proteome</keyword>
<name>A0A975GKI6_9BACT</name>
<gene>
    <name evidence="2" type="ORF">dnm_006710</name>
</gene>
<dbReference type="EMBL" id="CP061800">
    <property type="protein sequence ID" value="QTA84672.1"/>
    <property type="molecule type" value="Genomic_DNA"/>
</dbReference>
<reference evidence="2" key="1">
    <citation type="journal article" date="2021" name="Microb. Physiol.">
        <title>Proteogenomic Insights into the Physiology of Marine, Sulfate-Reducing, Filamentous Desulfonema limicola and Desulfonema magnum.</title>
        <authorList>
            <person name="Schnaars V."/>
            <person name="Wohlbrand L."/>
            <person name="Scheve S."/>
            <person name="Hinrichs C."/>
            <person name="Reinhardt R."/>
            <person name="Rabus R."/>
        </authorList>
    </citation>
    <scope>NUCLEOTIDE SEQUENCE</scope>
    <source>
        <strain evidence="2">4be13</strain>
    </source>
</reference>
<dbReference type="KEGG" id="dmm:dnm_006710"/>
<dbReference type="InterPro" id="IPR051396">
    <property type="entry name" value="Bact_Antivir_Def_Nuclease"/>
</dbReference>
<dbReference type="GO" id="GO:0005524">
    <property type="term" value="F:ATP binding"/>
    <property type="evidence" value="ECO:0007669"/>
    <property type="project" value="InterPro"/>
</dbReference>